<name>A0ABT2AIL6_9BURK</name>
<dbReference type="Proteomes" id="UP001206572">
    <property type="component" value="Unassembled WGS sequence"/>
</dbReference>
<keyword evidence="3" id="KW-1185">Reference proteome</keyword>
<feature type="chain" id="PRO_5046900581" description="Lipoprotein" evidence="1">
    <location>
        <begin position="20"/>
        <end position="214"/>
    </location>
</feature>
<dbReference type="RefSeq" id="WP_258827096.1">
    <property type="nucleotide sequence ID" value="NZ_JANUHA010000003.1"/>
</dbReference>
<proteinExistence type="predicted"/>
<feature type="signal peptide" evidence="1">
    <location>
        <begin position="1"/>
        <end position="19"/>
    </location>
</feature>
<comment type="caution">
    <text evidence="2">The sequence shown here is derived from an EMBL/GenBank/DDBJ whole genome shotgun (WGS) entry which is preliminary data.</text>
</comment>
<organism evidence="2 3">
    <name type="scientific">Massilia agri</name>
    <dbReference type="NCBI Taxonomy" id="1886785"/>
    <lineage>
        <taxon>Bacteria</taxon>
        <taxon>Pseudomonadati</taxon>
        <taxon>Pseudomonadota</taxon>
        <taxon>Betaproteobacteria</taxon>
        <taxon>Burkholderiales</taxon>
        <taxon>Oxalobacteraceae</taxon>
        <taxon>Telluria group</taxon>
        <taxon>Massilia</taxon>
    </lineage>
</organism>
<dbReference type="PROSITE" id="PS51257">
    <property type="entry name" value="PROKAR_LIPOPROTEIN"/>
    <property type="match status" value="1"/>
</dbReference>
<protein>
    <recommendedName>
        <fullName evidence="4">Lipoprotein</fullName>
    </recommendedName>
</protein>
<accession>A0ABT2AIL6</accession>
<gene>
    <name evidence="2" type="ORF">NX780_06825</name>
</gene>
<evidence type="ECO:0000313" key="3">
    <source>
        <dbReference type="Proteomes" id="UP001206572"/>
    </source>
</evidence>
<dbReference type="EMBL" id="JANUHA010000003">
    <property type="protein sequence ID" value="MCS0596061.1"/>
    <property type="molecule type" value="Genomic_DNA"/>
</dbReference>
<evidence type="ECO:0000313" key="2">
    <source>
        <dbReference type="EMBL" id="MCS0596061.1"/>
    </source>
</evidence>
<keyword evidence="1" id="KW-0732">Signal</keyword>
<evidence type="ECO:0008006" key="4">
    <source>
        <dbReference type="Google" id="ProtNLM"/>
    </source>
</evidence>
<reference evidence="2 3" key="1">
    <citation type="submission" date="2022-08" db="EMBL/GenBank/DDBJ databases">
        <title>Reclassification of Massilia species as members of the genera Telluria, Duganella, Pseudoduganella, Mokoshia gen. nov. and Zemynaea gen. nov. using orthogonal and non-orthogonal genome-based approaches.</title>
        <authorList>
            <person name="Bowman J.P."/>
        </authorList>
    </citation>
    <scope>NUCLEOTIDE SEQUENCE [LARGE SCALE GENOMIC DNA]</scope>
    <source>
        <strain evidence="2 3">JCM 31661</strain>
    </source>
</reference>
<evidence type="ECO:0000256" key="1">
    <source>
        <dbReference type="SAM" id="SignalP"/>
    </source>
</evidence>
<sequence length="214" mass="22163">MKSYLIRPAGALVLALALASCGGGDDDKFTVAGSVGGLLYPGLVLQNNGGQDLTLNPPANATDRVNFSFPNKIEYGEVYNVSIKTQPAHQTCGADPEVADGRTDTAGRLATIDVRLMCYINTAAVGGTITGLTEANTGLVLTNGSNTGTYTPSLDAIKAAKPFRYDLPVKVPYGVTYGVTVLTQPVGRFCTVVNATGTMGDNAVTNVDVNCVPV</sequence>